<dbReference type="EMBL" id="PGYQ01000001">
    <property type="protein sequence ID" value="PKL72685.1"/>
    <property type="molecule type" value="Genomic_DNA"/>
</dbReference>
<protein>
    <submittedName>
        <fullName evidence="2">Uncharacterized protein</fullName>
    </submittedName>
</protein>
<gene>
    <name evidence="2" type="ORF">CVV26_00245</name>
</gene>
<evidence type="ECO:0000313" key="3">
    <source>
        <dbReference type="Proteomes" id="UP000233414"/>
    </source>
</evidence>
<sequence length="113" mass="12647">METIFDEIFKALGYLFIAGIVYFAWKTANDNATGGKYKTVLWKGFLWCAGIALFASITLGNPTCEERSDPVYGGCEQYADDGYEPTTEQRAAKFAYFMTLLYIPVVIGALKKR</sequence>
<keyword evidence="1" id="KW-0472">Membrane</keyword>
<comment type="caution">
    <text evidence="2">The sequence shown here is derived from an EMBL/GenBank/DDBJ whole genome shotgun (WGS) entry which is preliminary data.</text>
</comment>
<evidence type="ECO:0000256" key="1">
    <source>
        <dbReference type="SAM" id="Phobius"/>
    </source>
</evidence>
<name>A0A2N1UP63_9BACT</name>
<dbReference type="Proteomes" id="UP000233414">
    <property type="component" value="Unassembled WGS sequence"/>
</dbReference>
<proteinExistence type="predicted"/>
<organism evidence="2 3">
    <name type="scientific">Candidatus Kuenenbacteria bacterium HGW-Kuenenbacteria-1</name>
    <dbReference type="NCBI Taxonomy" id="2013812"/>
    <lineage>
        <taxon>Bacteria</taxon>
        <taxon>Candidatus Kueneniibacteriota</taxon>
    </lineage>
</organism>
<feature type="transmembrane region" description="Helical" evidence="1">
    <location>
        <begin position="40"/>
        <end position="59"/>
    </location>
</feature>
<dbReference type="AlphaFoldDB" id="A0A2N1UP63"/>
<evidence type="ECO:0000313" key="2">
    <source>
        <dbReference type="EMBL" id="PKL72685.1"/>
    </source>
</evidence>
<keyword evidence="1" id="KW-1133">Transmembrane helix</keyword>
<feature type="transmembrane region" description="Helical" evidence="1">
    <location>
        <begin position="94"/>
        <end position="110"/>
    </location>
</feature>
<keyword evidence="1" id="KW-0812">Transmembrane</keyword>
<reference evidence="2 3" key="1">
    <citation type="journal article" date="2017" name="ISME J.">
        <title>Potential for microbial H2 and metal transformations associated with novel bacteria and archaea in deep terrestrial subsurface sediments.</title>
        <authorList>
            <person name="Hernsdorf A.W."/>
            <person name="Amano Y."/>
            <person name="Miyakawa K."/>
            <person name="Ise K."/>
            <person name="Suzuki Y."/>
            <person name="Anantharaman K."/>
            <person name="Probst A."/>
            <person name="Burstein D."/>
            <person name="Thomas B.C."/>
            <person name="Banfield J.F."/>
        </authorList>
    </citation>
    <scope>NUCLEOTIDE SEQUENCE [LARGE SCALE GENOMIC DNA]</scope>
    <source>
        <strain evidence="2">HGW-Kuenenbacteria-1</strain>
    </source>
</reference>
<feature type="transmembrane region" description="Helical" evidence="1">
    <location>
        <begin position="12"/>
        <end position="28"/>
    </location>
</feature>
<accession>A0A2N1UP63</accession>